<reference evidence="13 14" key="1">
    <citation type="submission" date="2012-04" db="EMBL/GenBank/DDBJ databases">
        <title>The Genome Sequence of Saprolegnia declina VS20.</title>
        <authorList>
            <consortium name="The Broad Institute Genome Sequencing Platform"/>
            <person name="Russ C."/>
            <person name="Nusbaum C."/>
            <person name="Tyler B."/>
            <person name="van West P."/>
            <person name="Dieguez-Uribeondo J."/>
            <person name="de Bruijn I."/>
            <person name="Tripathy S."/>
            <person name="Jiang R."/>
            <person name="Young S.K."/>
            <person name="Zeng Q."/>
            <person name="Gargeya S."/>
            <person name="Fitzgerald M."/>
            <person name="Haas B."/>
            <person name="Abouelleil A."/>
            <person name="Alvarado L."/>
            <person name="Arachchi H.M."/>
            <person name="Berlin A."/>
            <person name="Chapman S.B."/>
            <person name="Goldberg J."/>
            <person name="Griggs A."/>
            <person name="Gujja S."/>
            <person name="Hansen M."/>
            <person name="Howarth C."/>
            <person name="Imamovic A."/>
            <person name="Larimer J."/>
            <person name="McCowen C."/>
            <person name="Montmayeur A."/>
            <person name="Murphy C."/>
            <person name="Neiman D."/>
            <person name="Pearson M."/>
            <person name="Priest M."/>
            <person name="Roberts A."/>
            <person name="Saif S."/>
            <person name="Shea T."/>
            <person name="Sisk P."/>
            <person name="Sykes S."/>
            <person name="Wortman J."/>
            <person name="Nusbaum C."/>
            <person name="Birren B."/>
        </authorList>
    </citation>
    <scope>NUCLEOTIDE SEQUENCE [LARGE SCALE GENOMIC DNA]</scope>
    <source>
        <strain evidence="13 14">VS20</strain>
    </source>
</reference>
<dbReference type="InterPro" id="IPR003593">
    <property type="entry name" value="AAA+_ATPase"/>
</dbReference>
<dbReference type="GO" id="GO:0005774">
    <property type="term" value="C:vacuolar membrane"/>
    <property type="evidence" value="ECO:0007669"/>
    <property type="project" value="UniProtKB-SubCell"/>
</dbReference>
<dbReference type="AlphaFoldDB" id="T0QT95"/>
<dbReference type="InterPro" id="IPR011527">
    <property type="entry name" value="ABC1_TM_dom"/>
</dbReference>
<dbReference type="CDD" id="cd03250">
    <property type="entry name" value="ABCC_MRP_domain1"/>
    <property type="match status" value="1"/>
</dbReference>
<dbReference type="FunCoup" id="T0QT95">
    <property type="interactions" value="4"/>
</dbReference>
<evidence type="ECO:0000259" key="11">
    <source>
        <dbReference type="PROSITE" id="PS50893"/>
    </source>
</evidence>
<dbReference type="Gene3D" id="3.40.50.300">
    <property type="entry name" value="P-loop containing nucleotide triphosphate hydrolases"/>
    <property type="match status" value="2"/>
</dbReference>
<dbReference type="OMA" id="AITYWLS"/>
<dbReference type="InterPro" id="IPR036640">
    <property type="entry name" value="ABC1_TM_sf"/>
</dbReference>
<evidence type="ECO:0000256" key="5">
    <source>
        <dbReference type="ARBA" id="ARBA00022737"/>
    </source>
</evidence>
<keyword evidence="4 10" id="KW-0812">Transmembrane</keyword>
<feature type="transmembrane region" description="Helical" evidence="10">
    <location>
        <begin position="83"/>
        <end position="106"/>
    </location>
</feature>
<dbReference type="Pfam" id="PF00005">
    <property type="entry name" value="ABC_tran"/>
    <property type="match status" value="2"/>
</dbReference>
<feature type="transmembrane region" description="Helical" evidence="10">
    <location>
        <begin position="850"/>
        <end position="870"/>
    </location>
</feature>
<keyword evidence="14" id="KW-1185">Reference proteome</keyword>
<sequence>MSLLAAQPAGYSTFAPAPLSAGGSRRPKASWLSRLFLAWCAPILSLGNDKQLDLDDTWKLEPEDTCSAAVAQLKQHWTSSGSLVLAFVRCYGGVYACVGLVLAIAYGCDLAGPLILNEVVTLMSAPGSDTTLIWKWLAVLFGSRVLKALLFAHVYATTQVVAMRFTAALKSLLFQKALRLSTESRSTGDLVNLYTTDVSNLLLAAYYVHELWILPVEIGVALYCLYDILGPATWAGVSVILLVLCVNHVLAKVMATAFEGIMRLKDERMARIHEAFGAIQTVKLHAWEDKVAAKLHGIRERELAFIWRYLLVGAFNIFALWGAPMAVSTATFAVYALYLQHPLSAASVFTALALFRLMQEPLRSFPKIITGMIQARVSLQRLRTFYTLPERLPEATATTPAAPDVAIALCDATFAWSRTGDALFRSLSLDVKQGDLVVLHGKVGSGKSSLLAALLGDMERRAGSLYLGGSVAYCSQTPWIQHMSIRDNICFGAAYEKKKYLKVLEACGLIPDLQALSAGDKTEIGAKGLNLSGGQKARVALARACYSDADIFLLDAPLAAVDAVVAADIFQKCVLGLLRHKTRVLVTYNTEIIGSKVVDSVLKLCDGQLVQTRTIDKTPLGPPPISPLLGGRVGYHRTASEKLRTNPSLSPSPAFASVQQLVEDGFAPLVARASSFARESGQLVRDEERQNGRVSRHVFLSYFRSMGGVGVCVFLIFVQCAWQGLLQGSDFFLASWTAQDDLTQQENATRNVSLYACLALGSSALVLVRTLTVSIGGLHAARHLCAGMTTSLLSAPMTFFDATPVGRILNRYSDDVSRVDFQLPFAFGSLLATGFSVLCTLVTTCIVAQYVGLSILPLLLVYGRLGLYYLQPARELQRLQKVTQSPVLAHLAESSDGCAVIRAFHVADRFTLENAAKIDANNRTVYASIVTNQWFALRMQLLGALVVLLLTTGLTLLKDSLSPGVIGLAFNYSLAIDAGLEGLIQVWSWLETSMVSPERLQEYVDVLPETTRGPALVVPEPSWPRFGDVVFENVSLRYPPSSTNVLVDVSFRIKAGEKVGVVGRTGAGKSSVALALFRLYPLASGRILLDGVDASTVDMRLLRSRLSIITQSPILFKGTLRGYLDPFGDCSDDDLWRALEKVELRSRVASYAATLDAPLEENGENLSVGERQMLCMARALLSDAQIVVLDEATASVDAETDAKLQRVLRSEFKDATVLTIAHRLDTVLDANRIMVLDAGRVVQFGSPMSLIARGEGHFYNLVKEGGYIDRVGS</sequence>
<dbReference type="PROSITE" id="PS50893">
    <property type="entry name" value="ABC_TRANSPORTER_2"/>
    <property type="match status" value="2"/>
</dbReference>
<dbReference type="Pfam" id="PF00664">
    <property type="entry name" value="ABC_membrane"/>
    <property type="match status" value="2"/>
</dbReference>
<feature type="domain" description="ABC transmembrane type-1" evidence="12">
    <location>
        <begin position="98"/>
        <end position="374"/>
    </location>
</feature>
<evidence type="ECO:0000256" key="1">
    <source>
        <dbReference type="ARBA" id="ARBA00004128"/>
    </source>
</evidence>
<dbReference type="FunFam" id="1.20.1560.10:FF:000003">
    <property type="entry name" value="ABC transporter C family member 10"/>
    <property type="match status" value="1"/>
</dbReference>
<evidence type="ECO:0000256" key="2">
    <source>
        <dbReference type="ARBA" id="ARBA00009726"/>
    </source>
</evidence>
<dbReference type="CDD" id="cd18580">
    <property type="entry name" value="ABC_6TM_ABCC_D2"/>
    <property type="match status" value="1"/>
</dbReference>
<evidence type="ECO:0000256" key="7">
    <source>
        <dbReference type="ARBA" id="ARBA00022840"/>
    </source>
</evidence>
<dbReference type="GO" id="GO:0016887">
    <property type="term" value="F:ATP hydrolysis activity"/>
    <property type="evidence" value="ECO:0007669"/>
    <property type="project" value="InterPro"/>
</dbReference>
<dbReference type="eggNOG" id="KOG0054">
    <property type="taxonomic scope" value="Eukaryota"/>
</dbReference>
<feature type="transmembrane region" description="Helical" evidence="10">
    <location>
        <begin position="702"/>
        <end position="725"/>
    </location>
</feature>
<dbReference type="InterPro" id="IPR003439">
    <property type="entry name" value="ABC_transporter-like_ATP-bd"/>
</dbReference>
<proteinExistence type="inferred from homology"/>
<dbReference type="InterPro" id="IPR044726">
    <property type="entry name" value="ABCC_6TM_D2"/>
</dbReference>
<keyword evidence="3" id="KW-0813">Transport</keyword>
<accession>T0QT95</accession>
<dbReference type="Proteomes" id="UP000030762">
    <property type="component" value="Unassembled WGS sequence"/>
</dbReference>
<dbReference type="OrthoDB" id="6500128at2759"/>
<evidence type="ECO:0000256" key="6">
    <source>
        <dbReference type="ARBA" id="ARBA00022741"/>
    </source>
</evidence>
<comment type="subcellular location">
    <subcellularLocation>
        <location evidence="1">Vacuole membrane</location>
        <topology evidence="1">Multi-pass membrane protein</topology>
    </subcellularLocation>
</comment>
<dbReference type="CDD" id="cd18579">
    <property type="entry name" value="ABC_6TM_ABCC_D1"/>
    <property type="match status" value="1"/>
</dbReference>
<dbReference type="CDD" id="cd03244">
    <property type="entry name" value="ABCC_MRP_domain2"/>
    <property type="match status" value="1"/>
</dbReference>
<evidence type="ECO:0000259" key="12">
    <source>
        <dbReference type="PROSITE" id="PS50929"/>
    </source>
</evidence>
<dbReference type="STRING" id="1156394.T0QT95"/>
<dbReference type="GeneID" id="19942097"/>
<comment type="similarity">
    <text evidence="2">Belongs to the ABC transporter superfamily. ABCC family. Conjugate transporter (TC 3.A.1.208) subfamily.</text>
</comment>
<dbReference type="InterPro" id="IPR017871">
    <property type="entry name" value="ABC_transporter-like_CS"/>
</dbReference>
<dbReference type="GO" id="GO:0140359">
    <property type="term" value="F:ABC-type transporter activity"/>
    <property type="evidence" value="ECO:0007669"/>
    <property type="project" value="InterPro"/>
</dbReference>
<dbReference type="PROSITE" id="PS50929">
    <property type="entry name" value="ABC_TM1F"/>
    <property type="match status" value="2"/>
</dbReference>
<feature type="transmembrane region" description="Helical" evidence="10">
    <location>
        <begin position="305"/>
        <end position="323"/>
    </location>
</feature>
<keyword evidence="5" id="KW-0677">Repeat</keyword>
<dbReference type="FunFam" id="3.40.50.300:FF:000610">
    <property type="entry name" value="Multidrug resistance-associated ABC transporter"/>
    <property type="match status" value="1"/>
</dbReference>
<feature type="transmembrane region" description="Helical" evidence="10">
    <location>
        <begin position="133"/>
        <end position="156"/>
    </location>
</feature>
<dbReference type="FunFam" id="1.20.1560.10:FF:000063">
    <property type="entry name" value="Multidrug resistance protein ABC transporter"/>
    <property type="match status" value="1"/>
</dbReference>
<dbReference type="InParanoid" id="T0QT95"/>
<name>T0QT95_SAPDV</name>
<evidence type="ECO:0000256" key="4">
    <source>
        <dbReference type="ARBA" id="ARBA00022692"/>
    </source>
</evidence>
<evidence type="ECO:0000256" key="9">
    <source>
        <dbReference type="ARBA" id="ARBA00023136"/>
    </source>
</evidence>
<keyword evidence="6" id="KW-0547">Nucleotide-binding</keyword>
<feature type="domain" description="ABC transporter" evidence="11">
    <location>
        <begin position="407"/>
        <end position="631"/>
    </location>
</feature>
<feature type="domain" description="ABC transmembrane type-1" evidence="12">
    <location>
        <begin position="740"/>
        <end position="988"/>
    </location>
</feature>
<dbReference type="InterPro" id="IPR027417">
    <property type="entry name" value="P-loop_NTPase"/>
</dbReference>
<dbReference type="InterPro" id="IPR050173">
    <property type="entry name" value="ABC_transporter_C-like"/>
</dbReference>
<dbReference type="PROSITE" id="PS00211">
    <property type="entry name" value="ABC_TRANSPORTER_1"/>
    <property type="match status" value="1"/>
</dbReference>
<feature type="transmembrane region" description="Helical" evidence="10">
    <location>
        <begin position="235"/>
        <end position="258"/>
    </location>
</feature>
<keyword evidence="9 10" id="KW-0472">Membrane</keyword>
<keyword evidence="7" id="KW-0067">ATP-binding</keyword>
<keyword evidence="8 10" id="KW-1133">Transmembrane helix</keyword>
<feature type="transmembrane region" description="Helical" evidence="10">
    <location>
        <begin position="752"/>
        <end position="772"/>
    </location>
</feature>
<dbReference type="SUPFAM" id="SSF52540">
    <property type="entry name" value="P-loop containing nucleoside triphosphate hydrolases"/>
    <property type="match status" value="2"/>
</dbReference>
<dbReference type="PANTHER" id="PTHR24223:SF443">
    <property type="entry name" value="MULTIDRUG-RESISTANCE LIKE PROTEIN 1, ISOFORM I"/>
    <property type="match status" value="1"/>
</dbReference>
<organism evidence="13 14">
    <name type="scientific">Saprolegnia diclina (strain VS20)</name>
    <dbReference type="NCBI Taxonomy" id="1156394"/>
    <lineage>
        <taxon>Eukaryota</taxon>
        <taxon>Sar</taxon>
        <taxon>Stramenopiles</taxon>
        <taxon>Oomycota</taxon>
        <taxon>Saprolegniomycetes</taxon>
        <taxon>Saprolegniales</taxon>
        <taxon>Saprolegniaceae</taxon>
        <taxon>Saprolegnia</taxon>
    </lineage>
</organism>
<dbReference type="Gene3D" id="1.20.1560.10">
    <property type="entry name" value="ABC transporter type 1, transmembrane domain"/>
    <property type="match status" value="2"/>
</dbReference>
<dbReference type="FunFam" id="3.40.50.300:FF:000997">
    <property type="entry name" value="Multidrug resistance-associated protein 1"/>
    <property type="match status" value="1"/>
</dbReference>
<feature type="domain" description="ABC transporter" evidence="11">
    <location>
        <begin position="1029"/>
        <end position="1263"/>
    </location>
</feature>
<evidence type="ECO:0000256" key="8">
    <source>
        <dbReference type="ARBA" id="ARBA00022989"/>
    </source>
</evidence>
<evidence type="ECO:0000256" key="3">
    <source>
        <dbReference type="ARBA" id="ARBA00022448"/>
    </source>
</evidence>
<dbReference type="VEuPathDB" id="FungiDB:SDRG_01370"/>
<dbReference type="RefSeq" id="XP_008605113.1">
    <property type="nucleotide sequence ID" value="XM_008606891.1"/>
</dbReference>
<dbReference type="SMART" id="SM00382">
    <property type="entry name" value="AAA"/>
    <property type="match status" value="2"/>
</dbReference>
<feature type="transmembrane region" description="Helical" evidence="10">
    <location>
        <begin position="823"/>
        <end position="843"/>
    </location>
</feature>
<dbReference type="SUPFAM" id="SSF90123">
    <property type="entry name" value="ABC transporter transmembrane region"/>
    <property type="match status" value="2"/>
</dbReference>
<dbReference type="InterPro" id="IPR044746">
    <property type="entry name" value="ABCC_6TM_D1"/>
</dbReference>
<dbReference type="EMBL" id="JH767134">
    <property type="protein sequence ID" value="EQC41399.1"/>
    <property type="molecule type" value="Genomic_DNA"/>
</dbReference>
<feature type="transmembrane region" description="Helical" evidence="10">
    <location>
        <begin position="335"/>
        <end position="355"/>
    </location>
</feature>
<dbReference type="PANTHER" id="PTHR24223">
    <property type="entry name" value="ATP-BINDING CASSETTE SUB-FAMILY C"/>
    <property type="match status" value="1"/>
</dbReference>
<feature type="transmembrane region" description="Helical" evidence="10">
    <location>
        <begin position="211"/>
        <end position="229"/>
    </location>
</feature>
<dbReference type="GO" id="GO:0005524">
    <property type="term" value="F:ATP binding"/>
    <property type="evidence" value="ECO:0007669"/>
    <property type="project" value="UniProtKB-KW"/>
</dbReference>
<protein>
    <submittedName>
        <fullName evidence="13">Uncharacterized protein</fullName>
    </submittedName>
</protein>
<feature type="transmembrane region" description="Helical" evidence="10">
    <location>
        <begin position="935"/>
        <end position="957"/>
    </location>
</feature>
<gene>
    <name evidence="13" type="ORF">SDRG_01370</name>
</gene>
<evidence type="ECO:0000313" key="13">
    <source>
        <dbReference type="EMBL" id="EQC41399.1"/>
    </source>
</evidence>
<evidence type="ECO:0000256" key="10">
    <source>
        <dbReference type="SAM" id="Phobius"/>
    </source>
</evidence>
<evidence type="ECO:0000313" key="14">
    <source>
        <dbReference type="Proteomes" id="UP000030762"/>
    </source>
</evidence>